<evidence type="ECO:0000256" key="1">
    <source>
        <dbReference type="ARBA" id="ARBA00022475"/>
    </source>
</evidence>
<keyword evidence="2 5" id="KW-0812">Transmembrane</keyword>
<comment type="similarity">
    <text evidence="5">Belongs to the UPF0397 family.</text>
</comment>
<dbReference type="Pfam" id="PF07155">
    <property type="entry name" value="ECF-ribofla_trS"/>
    <property type="match status" value="1"/>
</dbReference>
<protein>
    <recommendedName>
        <fullName evidence="5">UPF0397 protein A7J08_02195</fullName>
    </recommendedName>
</protein>
<evidence type="ECO:0000256" key="3">
    <source>
        <dbReference type="ARBA" id="ARBA00022989"/>
    </source>
</evidence>
<dbReference type="InterPro" id="IPR009825">
    <property type="entry name" value="ECF_substrate-spec-like"/>
</dbReference>
<evidence type="ECO:0000256" key="2">
    <source>
        <dbReference type="ARBA" id="ARBA00022692"/>
    </source>
</evidence>
<dbReference type="PANTHER" id="PTHR37815:SF3">
    <property type="entry name" value="UPF0397 PROTEIN SPR0429"/>
    <property type="match status" value="1"/>
</dbReference>
<evidence type="ECO:0000313" key="6">
    <source>
        <dbReference type="EMBL" id="ASW49155.2"/>
    </source>
</evidence>
<keyword evidence="1 5" id="KW-1003">Cell membrane</keyword>
<dbReference type="HAMAP" id="MF_01572">
    <property type="entry name" value="UPF0397"/>
    <property type="match status" value="1"/>
</dbReference>
<sequence length="66" mass="7364">MTALFVLLTPNLIYTADANEFASFPSSNSQSSDCWSWAGVGVKQFGELFQLVTLTLESDHREFTIM</sequence>
<comment type="subcellular location">
    <subcellularLocation>
        <location evidence="5">Cell membrane</location>
        <topology evidence="5">Multi-pass membrane protein</topology>
    </subcellularLocation>
</comment>
<dbReference type="GO" id="GO:0005886">
    <property type="term" value="C:plasma membrane"/>
    <property type="evidence" value="ECO:0007669"/>
    <property type="project" value="UniProtKB-SubCell"/>
</dbReference>
<evidence type="ECO:0000256" key="5">
    <source>
        <dbReference type="HAMAP-Rule" id="MF_01572"/>
    </source>
</evidence>
<reference evidence="6" key="1">
    <citation type="journal article" date="2021" name="Front. Microbiol.">
        <title>Comparative Virulence and Genomic Analysis of Streptococcus suis Isolates.</title>
        <authorList>
            <person name="Nicholson T.L."/>
            <person name="Waack U."/>
            <person name="Anderson T.K."/>
            <person name="Bayles D.O."/>
            <person name="Zaia S.R."/>
            <person name="Goertz I."/>
            <person name="Eppinger M."/>
            <person name="Hau S.J."/>
            <person name="Brockmeier S.L."/>
            <person name="Shore S.M."/>
        </authorList>
    </citation>
    <scope>NUCLEOTIDE SEQUENCE</scope>
    <source>
        <strain evidence="6">SRD478</strain>
    </source>
</reference>
<organism evidence="6">
    <name type="scientific">Streptococcus suis</name>
    <dbReference type="NCBI Taxonomy" id="1307"/>
    <lineage>
        <taxon>Bacteria</taxon>
        <taxon>Bacillati</taxon>
        <taxon>Bacillota</taxon>
        <taxon>Bacilli</taxon>
        <taxon>Lactobacillales</taxon>
        <taxon>Streptococcaceae</taxon>
        <taxon>Streptococcus</taxon>
    </lineage>
</organism>
<accession>A0A3S6K0V6</accession>
<dbReference type="EMBL" id="CP030010">
    <property type="protein sequence ID" value="ASW49155.2"/>
    <property type="molecule type" value="Genomic_DNA"/>
</dbReference>
<dbReference type="InterPro" id="IPR022914">
    <property type="entry name" value="UPF0397"/>
</dbReference>
<proteinExistence type="inferred from homology"/>
<dbReference type="Gene3D" id="1.10.1760.20">
    <property type="match status" value="1"/>
</dbReference>
<keyword evidence="3 5" id="KW-1133">Transmembrane helix</keyword>
<dbReference type="RefSeq" id="WP_024400119.1">
    <property type="nucleotide sequence ID" value="NZ_CP030010.1"/>
</dbReference>
<dbReference type="Proteomes" id="UP000323128">
    <property type="component" value="Chromosome"/>
</dbReference>
<dbReference type="AlphaFoldDB" id="A0A3S6K0V6"/>
<evidence type="ECO:0000256" key="4">
    <source>
        <dbReference type="ARBA" id="ARBA00023136"/>
    </source>
</evidence>
<dbReference type="NCBIfam" id="NF010182">
    <property type="entry name" value="PRK13661.1"/>
    <property type="match status" value="1"/>
</dbReference>
<keyword evidence="4 5" id="KW-0472">Membrane</keyword>
<gene>
    <name evidence="6" type="ORF">A7J08_02195</name>
</gene>
<dbReference type="PANTHER" id="PTHR37815">
    <property type="entry name" value="UPF0397 PROTEIN BC_2624-RELATED"/>
    <property type="match status" value="1"/>
</dbReference>
<name>A0A3S6K0V6_STRSU</name>